<evidence type="ECO:0000256" key="3">
    <source>
        <dbReference type="ARBA" id="ARBA00023163"/>
    </source>
</evidence>
<evidence type="ECO:0000313" key="5">
    <source>
        <dbReference type="EMBL" id="PKW27570.1"/>
    </source>
</evidence>
<keyword evidence="1" id="KW-0805">Transcription regulation</keyword>
<dbReference type="SUPFAM" id="SSF46785">
    <property type="entry name" value="Winged helix' DNA-binding domain"/>
    <property type="match status" value="1"/>
</dbReference>
<dbReference type="InterPro" id="IPR036390">
    <property type="entry name" value="WH_DNA-bd_sf"/>
</dbReference>
<dbReference type="NCBIfam" id="NF033788">
    <property type="entry name" value="HTH_metalloreg"/>
    <property type="match status" value="1"/>
</dbReference>
<proteinExistence type="predicted"/>
<dbReference type="InterPro" id="IPR051081">
    <property type="entry name" value="HTH_MetalResp_TranReg"/>
</dbReference>
<evidence type="ECO:0000256" key="2">
    <source>
        <dbReference type="ARBA" id="ARBA00023125"/>
    </source>
</evidence>
<evidence type="ECO:0000259" key="4">
    <source>
        <dbReference type="PROSITE" id="PS50987"/>
    </source>
</evidence>
<dbReference type="CDD" id="cd00090">
    <property type="entry name" value="HTH_ARSR"/>
    <property type="match status" value="1"/>
</dbReference>
<dbReference type="OrthoDB" id="3628603at2"/>
<dbReference type="PROSITE" id="PS00846">
    <property type="entry name" value="HTH_ARSR_1"/>
    <property type="match status" value="1"/>
</dbReference>
<accession>A0A2N3YL29</accession>
<dbReference type="PANTHER" id="PTHR33154:SF18">
    <property type="entry name" value="ARSENICAL RESISTANCE OPERON REPRESSOR"/>
    <property type="match status" value="1"/>
</dbReference>
<keyword evidence="6" id="KW-1185">Reference proteome</keyword>
<dbReference type="PRINTS" id="PR00778">
    <property type="entry name" value="HTHARSR"/>
</dbReference>
<protein>
    <submittedName>
        <fullName evidence="5">ArsR family transcriptional regulator</fullName>
    </submittedName>
</protein>
<dbReference type="InterPro" id="IPR011991">
    <property type="entry name" value="ArsR-like_HTH"/>
</dbReference>
<dbReference type="AlphaFoldDB" id="A0A2N3YL29"/>
<evidence type="ECO:0000256" key="1">
    <source>
        <dbReference type="ARBA" id="ARBA00023015"/>
    </source>
</evidence>
<name>A0A2N3YL29_9MICO</name>
<sequence>MTEEVAVPVRELPLAAATTGACCGIGVEGGLTREQAEASATLLKAVADPVRLRLLSAIRATDAGEACVCDLTPLVGLSQPTVSHHLKVLVEAGLLEREKRGAWAWFRLVPTRLDDVAAIFR</sequence>
<gene>
    <name evidence="5" type="ORF">ATL31_2417</name>
</gene>
<dbReference type="PROSITE" id="PS50987">
    <property type="entry name" value="HTH_ARSR_2"/>
    <property type="match status" value="1"/>
</dbReference>
<dbReference type="Gene3D" id="1.10.10.10">
    <property type="entry name" value="Winged helix-like DNA-binding domain superfamily/Winged helix DNA-binding domain"/>
    <property type="match status" value="1"/>
</dbReference>
<dbReference type="SMART" id="SM00418">
    <property type="entry name" value="HTH_ARSR"/>
    <property type="match status" value="1"/>
</dbReference>
<dbReference type="PANTHER" id="PTHR33154">
    <property type="entry name" value="TRANSCRIPTIONAL REGULATOR, ARSR FAMILY"/>
    <property type="match status" value="1"/>
</dbReference>
<dbReference type="Pfam" id="PF01022">
    <property type="entry name" value="HTH_5"/>
    <property type="match status" value="1"/>
</dbReference>
<dbReference type="EMBL" id="PJNE01000001">
    <property type="protein sequence ID" value="PKW27570.1"/>
    <property type="molecule type" value="Genomic_DNA"/>
</dbReference>
<organism evidence="5 6">
    <name type="scientific">Phycicoccus duodecadis</name>
    <dbReference type="NCBI Taxonomy" id="173053"/>
    <lineage>
        <taxon>Bacteria</taxon>
        <taxon>Bacillati</taxon>
        <taxon>Actinomycetota</taxon>
        <taxon>Actinomycetes</taxon>
        <taxon>Micrococcales</taxon>
        <taxon>Intrasporangiaceae</taxon>
        <taxon>Phycicoccus</taxon>
    </lineage>
</organism>
<dbReference type="InterPro" id="IPR001845">
    <property type="entry name" value="HTH_ArsR_DNA-bd_dom"/>
</dbReference>
<evidence type="ECO:0000313" key="6">
    <source>
        <dbReference type="Proteomes" id="UP000233781"/>
    </source>
</evidence>
<dbReference type="InterPro" id="IPR018334">
    <property type="entry name" value="ArsR_HTH"/>
</dbReference>
<reference evidence="5 6" key="1">
    <citation type="submission" date="2017-12" db="EMBL/GenBank/DDBJ databases">
        <title>Sequencing the genomes of 1000 Actinobacteria strains.</title>
        <authorList>
            <person name="Klenk H.-P."/>
        </authorList>
    </citation>
    <scope>NUCLEOTIDE SEQUENCE [LARGE SCALE GENOMIC DNA]</scope>
    <source>
        <strain evidence="5 6">DSM 12806</strain>
    </source>
</reference>
<dbReference type="GO" id="GO:0003700">
    <property type="term" value="F:DNA-binding transcription factor activity"/>
    <property type="evidence" value="ECO:0007669"/>
    <property type="project" value="InterPro"/>
</dbReference>
<dbReference type="RefSeq" id="WP_101395976.1">
    <property type="nucleotide sequence ID" value="NZ_PJNE01000001.1"/>
</dbReference>
<keyword evidence="2" id="KW-0238">DNA-binding</keyword>
<feature type="domain" description="HTH arsR-type" evidence="4">
    <location>
        <begin position="31"/>
        <end position="121"/>
    </location>
</feature>
<dbReference type="Proteomes" id="UP000233781">
    <property type="component" value="Unassembled WGS sequence"/>
</dbReference>
<dbReference type="InterPro" id="IPR036388">
    <property type="entry name" value="WH-like_DNA-bd_sf"/>
</dbReference>
<keyword evidence="3" id="KW-0804">Transcription</keyword>
<comment type="caution">
    <text evidence="5">The sequence shown here is derived from an EMBL/GenBank/DDBJ whole genome shotgun (WGS) entry which is preliminary data.</text>
</comment>
<dbReference type="GO" id="GO:0003677">
    <property type="term" value="F:DNA binding"/>
    <property type="evidence" value="ECO:0007669"/>
    <property type="project" value="UniProtKB-KW"/>
</dbReference>